<reference evidence="1 2" key="1">
    <citation type="submission" date="2015-12" db="EMBL/GenBank/DDBJ databases">
        <title>Draft genome of the nematode, Onchocerca flexuosa.</title>
        <authorList>
            <person name="Mitreva M."/>
        </authorList>
    </citation>
    <scope>NUCLEOTIDE SEQUENCE [LARGE SCALE GENOMIC DNA]</scope>
    <source>
        <strain evidence="1">Red Deer</strain>
    </source>
</reference>
<organism evidence="1 2">
    <name type="scientific">Onchocerca flexuosa</name>
    <dbReference type="NCBI Taxonomy" id="387005"/>
    <lineage>
        <taxon>Eukaryota</taxon>
        <taxon>Metazoa</taxon>
        <taxon>Ecdysozoa</taxon>
        <taxon>Nematoda</taxon>
        <taxon>Chromadorea</taxon>
        <taxon>Rhabditida</taxon>
        <taxon>Spirurina</taxon>
        <taxon>Spiruromorpha</taxon>
        <taxon>Filarioidea</taxon>
        <taxon>Onchocercidae</taxon>
        <taxon>Onchocerca</taxon>
    </lineage>
</organism>
<protein>
    <submittedName>
        <fullName evidence="1">Uncharacterized protein</fullName>
    </submittedName>
</protein>
<dbReference type="AlphaFoldDB" id="A0A238C505"/>
<dbReference type="EMBL" id="KZ269977">
    <property type="protein sequence ID" value="OZC12543.1"/>
    <property type="molecule type" value="Genomic_DNA"/>
</dbReference>
<accession>A0A238C505</accession>
<proteinExistence type="predicted"/>
<keyword evidence="2" id="KW-1185">Reference proteome</keyword>
<gene>
    <name evidence="1" type="ORF">X798_00174</name>
</gene>
<dbReference type="Proteomes" id="UP000242913">
    <property type="component" value="Unassembled WGS sequence"/>
</dbReference>
<name>A0A238C505_9BILA</name>
<sequence>MAASSWIAKVRKRNDVRKETLKLQLIACFYLVFFGRGRRSSVKDRTNYDQLIRPEAFGELCEVYDKLEYHHPAQIYSVLEGRTDTQGRREQCMHTLIKQYYPFIRVGSFFFNCCESSAVHCAVHCHSSTSFLFTFHDGNDDGDLRQQIPSKQCFGIPVSYSS</sequence>
<evidence type="ECO:0000313" key="1">
    <source>
        <dbReference type="EMBL" id="OZC12543.1"/>
    </source>
</evidence>
<evidence type="ECO:0000313" key="2">
    <source>
        <dbReference type="Proteomes" id="UP000242913"/>
    </source>
</evidence>